<accession>A0ABY8JC32</accession>
<proteinExistence type="predicted"/>
<evidence type="ECO:0008006" key="3">
    <source>
        <dbReference type="Google" id="ProtNLM"/>
    </source>
</evidence>
<dbReference type="Proteomes" id="UP001221546">
    <property type="component" value="Chromosome"/>
</dbReference>
<keyword evidence="2" id="KW-1185">Reference proteome</keyword>
<dbReference type="RefSeq" id="WP_310885336.1">
    <property type="nucleotide sequence ID" value="NZ_CP121646.1"/>
</dbReference>
<name>A0ABY8JC32_9BRAD</name>
<gene>
    <name evidence="1" type="ORF">QA636_35400</name>
</gene>
<evidence type="ECO:0000313" key="1">
    <source>
        <dbReference type="EMBL" id="WFU62678.1"/>
    </source>
</evidence>
<reference evidence="1 2" key="1">
    <citation type="submission" date="2023-04" db="EMBL/GenBank/DDBJ databases">
        <title>Australian commercial rhizobial inoculants.</title>
        <authorList>
            <person name="Kohlmeier M.G."/>
            <person name="O'Hara G.W."/>
            <person name="Colombi E."/>
            <person name="Ramsay J.P."/>
            <person name="Terpolilli J."/>
        </authorList>
    </citation>
    <scope>NUCLEOTIDE SEQUENCE [LARGE SCALE GENOMIC DNA]</scope>
    <source>
        <strain evidence="1 2">CB627</strain>
    </source>
</reference>
<protein>
    <recommendedName>
        <fullName evidence="3">CN hydrolase domain-containing protein</fullName>
    </recommendedName>
</protein>
<dbReference type="EMBL" id="CP121646">
    <property type="protein sequence ID" value="WFU62678.1"/>
    <property type="molecule type" value="Genomic_DNA"/>
</dbReference>
<evidence type="ECO:0000313" key="2">
    <source>
        <dbReference type="Proteomes" id="UP001221546"/>
    </source>
</evidence>
<organism evidence="1 2">
    <name type="scientific">Bradyrhizobium brasilense</name>
    <dbReference type="NCBI Taxonomy" id="1419277"/>
    <lineage>
        <taxon>Bacteria</taxon>
        <taxon>Pseudomonadati</taxon>
        <taxon>Pseudomonadota</taxon>
        <taxon>Alphaproteobacteria</taxon>
        <taxon>Hyphomicrobiales</taxon>
        <taxon>Nitrobacteraceae</taxon>
        <taxon>Bradyrhizobium</taxon>
    </lineage>
</organism>
<sequence length="574" mass="63994">MTSVATEFVVLDFIKLVLPDGTNGKASWKAVCEWPPDLFAAMAAIAERSGLYSEPTFTSYWVEDRFYPKGEWIKETCEIGRKWATTGRPPKKVQASWRLLVTQFKFSRIDDDDEEWRKIVFWLLAIADEASSGIGFSVRASESRQVSDQGATTLIQFVVYSDYQVWRQRWETDRSAIGGDVLPYLPHSLCIGVRPEIACVQPKTSAPTVGCTLRSLTHHLALLPSIANVTTHWHIAHERGEESHAFNLLLVPFPYHIPGQSFIPVPGKSPGTSNNKVFKLDPDVWMQGTTPAQFAKFLTHLLDAARPEMQPINAVVLPEIALPLDFAESVARILARTRRLDLFVTGVVTGQGHDARNSAAIYRFVNGLLIDRSFQSKHHRWGLDDGQIRRYHLGHVLDPDYKWWERIDVSHRECHVMLFRANATLSVLICEDLARYDPVLTVMNAIGPNLVIALLMDGPQLEHRWPGRYATVLADDPGSAVLTLTSLGMVARSSMPADPPSREIALWKEPTGKAKALRLPKGDHALLLTLTSRLIEQHTLDGRGDGGATVHFALGAAHPVRHPGPLPDWLGPIP</sequence>